<reference evidence="1 2" key="1">
    <citation type="submission" date="2016-01" db="EMBL/GenBank/DDBJ databases">
        <title>Investigation of taxonomic status of Bacillus aminovorans.</title>
        <authorList>
            <person name="Verma A."/>
            <person name="Pal Y."/>
            <person name="Krishnamurthi S."/>
        </authorList>
    </citation>
    <scope>NUCLEOTIDE SEQUENCE [LARGE SCALE GENOMIC DNA]</scope>
    <source>
        <strain evidence="1 2">DSM 4337</strain>
    </source>
</reference>
<dbReference type="RefSeq" id="WP_063975270.1">
    <property type="nucleotide sequence ID" value="NZ_LQWZ01000033.1"/>
</dbReference>
<proteinExistence type="predicted"/>
<dbReference type="Proteomes" id="UP000077271">
    <property type="component" value="Unassembled WGS sequence"/>
</dbReference>
<dbReference type="OrthoDB" id="9796845at2"/>
<dbReference type="PANTHER" id="PTHR34817">
    <property type="entry name" value="NUCLEOTIDYLTRANSFERASE"/>
    <property type="match status" value="1"/>
</dbReference>
<dbReference type="InterPro" id="IPR018775">
    <property type="entry name" value="RlaP"/>
</dbReference>
<accession>A0A177KN52</accession>
<protein>
    <recommendedName>
        <fullName evidence="3">Nucleotidyltransferase</fullName>
    </recommendedName>
</protein>
<evidence type="ECO:0000313" key="2">
    <source>
        <dbReference type="Proteomes" id="UP000077271"/>
    </source>
</evidence>
<dbReference type="Pfam" id="PF10127">
    <property type="entry name" value="RlaP"/>
    <property type="match status" value="1"/>
</dbReference>
<dbReference type="PANTHER" id="PTHR34817:SF2">
    <property type="entry name" value="NUCLEOTIDYLTRANSFERASE"/>
    <property type="match status" value="1"/>
</dbReference>
<organism evidence="1 2">
    <name type="scientific">Domibacillus aminovorans</name>
    <dbReference type="NCBI Taxonomy" id="29332"/>
    <lineage>
        <taxon>Bacteria</taxon>
        <taxon>Bacillati</taxon>
        <taxon>Bacillota</taxon>
        <taxon>Bacilli</taxon>
        <taxon>Bacillales</taxon>
        <taxon>Bacillaceae</taxon>
        <taxon>Domibacillus</taxon>
    </lineage>
</organism>
<sequence>MNRTILDALKKIEEDYNVKILYACESGSRAWGFPSKDSDYDVRFIYVHPTNYYLSIDPVGVGKKRDVIELPINDLLDVSGWELTKALKLFRKSNPPLLEWLQSNIVYYEAFSTIDRMKTLNEATFIPSSCLYHYLNMANKNFREFLQGDQVKIKKYFYVFRPVLAAKWIEQYNEFPPLEFHTLLERIVPNGPLKTEIETLLKRKIAGDELELEPKVSMINTFLTEELIMLEAYAKSVSFHIPDPTPQLDQLFRITLEEVWGFSK</sequence>
<evidence type="ECO:0000313" key="1">
    <source>
        <dbReference type="EMBL" id="OAH54802.1"/>
    </source>
</evidence>
<dbReference type="EMBL" id="LQWZ01000033">
    <property type="protein sequence ID" value="OAH54802.1"/>
    <property type="molecule type" value="Genomic_DNA"/>
</dbReference>
<name>A0A177KN52_9BACI</name>
<comment type="caution">
    <text evidence="1">The sequence shown here is derived from an EMBL/GenBank/DDBJ whole genome shotgun (WGS) entry which is preliminary data.</text>
</comment>
<dbReference type="AlphaFoldDB" id="A0A177KN52"/>
<gene>
    <name evidence="1" type="ORF">AWH48_09480</name>
</gene>
<evidence type="ECO:0008006" key="3">
    <source>
        <dbReference type="Google" id="ProtNLM"/>
    </source>
</evidence>